<protein>
    <submittedName>
        <fullName evidence="1">Sigma-70 region 4 type 2</fullName>
    </submittedName>
</protein>
<name>A0A0B0IJJ3_9BACI</name>
<dbReference type="AlphaFoldDB" id="A0A0B0IJJ3"/>
<sequence length="145" mass="16739">MTEAEKQLIYDLRLKGVGYKAIAAVLGKSRDSIRGFCRRNGLTGDSSVVALNVKEQINNNLLCTCCGKPIKQKGRGRARKFCSEECRRKWWKENPQAKNKSETAIYHYTCPHCGKEFSTYGNKKRKFCSHDCYIKSRFWSEEDEL</sequence>
<evidence type="ECO:0000313" key="1">
    <source>
        <dbReference type="EMBL" id="KHF41465.1"/>
    </source>
</evidence>
<dbReference type="Proteomes" id="UP000030832">
    <property type="component" value="Unassembled WGS sequence"/>
</dbReference>
<dbReference type="eggNOG" id="COG1961">
    <property type="taxonomic scope" value="Bacteria"/>
</dbReference>
<evidence type="ECO:0000313" key="2">
    <source>
        <dbReference type="Proteomes" id="UP000030832"/>
    </source>
</evidence>
<dbReference type="STRING" id="333138.LQ50_04370"/>
<organism evidence="1 2">
    <name type="scientific">Halalkalibacter okhensis</name>
    <dbReference type="NCBI Taxonomy" id="333138"/>
    <lineage>
        <taxon>Bacteria</taxon>
        <taxon>Bacillati</taxon>
        <taxon>Bacillota</taxon>
        <taxon>Bacilli</taxon>
        <taxon>Bacillales</taxon>
        <taxon>Bacillaceae</taxon>
        <taxon>Halalkalibacter</taxon>
    </lineage>
</organism>
<dbReference type="RefSeq" id="WP_034626415.1">
    <property type="nucleotide sequence ID" value="NZ_JRJU01000003.1"/>
</dbReference>
<accession>A0A0B0IJJ3</accession>
<comment type="caution">
    <text evidence="1">The sequence shown here is derived from an EMBL/GenBank/DDBJ whole genome shotgun (WGS) entry which is preliminary data.</text>
</comment>
<dbReference type="OrthoDB" id="9792035at2"/>
<keyword evidence="2" id="KW-1185">Reference proteome</keyword>
<gene>
    <name evidence="1" type="ORF">LQ50_04370</name>
</gene>
<dbReference type="EMBL" id="JRJU01000003">
    <property type="protein sequence ID" value="KHF41465.1"/>
    <property type="molecule type" value="Genomic_DNA"/>
</dbReference>
<reference evidence="1 2" key="1">
    <citation type="submission" date="2014-09" db="EMBL/GenBank/DDBJ databases">
        <title>Genome sequencing and annotation of Bacillus Okhensis strain Kh10-101T.</title>
        <authorList>
            <person name="Prakash J.S."/>
        </authorList>
    </citation>
    <scope>NUCLEOTIDE SEQUENCE [LARGE SCALE GENOMIC DNA]</scope>
    <source>
        <strain evidence="2">Kh10-101T</strain>
    </source>
</reference>
<proteinExistence type="predicted"/>